<evidence type="ECO:0000313" key="1">
    <source>
        <dbReference type="EMBL" id="MBX31401.1"/>
    </source>
</evidence>
<proteinExistence type="predicted"/>
<name>A0A2P2MMC8_RHIMU</name>
<protein>
    <submittedName>
        <fullName evidence="1">Uncharacterized protein</fullName>
    </submittedName>
</protein>
<accession>A0A2P2MMC8</accession>
<dbReference type="AlphaFoldDB" id="A0A2P2MMC8"/>
<sequence length="62" mass="7174">MLNFVRSPRHGAVKNVTTFNKPLHFHISRQDRFPNNKILLDGTKLIKLSHLHTSKVSRLSKV</sequence>
<dbReference type="EMBL" id="GGEC01050917">
    <property type="protein sequence ID" value="MBX31401.1"/>
    <property type="molecule type" value="Transcribed_RNA"/>
</dbReference>
<organism evidence="1">
    <name type="scientific">Rhizophora mucronata</name>
    <name type="common">Asiatic mangrove</name>
    <dbReference type="NCBI Taxonomy" id="61149"/>
    <lineage>
        <taxon>Eukaryota</taxon>
        <taxon>Viridiplantae</taxon>
        <taxon>Streptophyta</taxon>
        <taxon>Embryophyta</taxon>
        <taxon>Tracheophyta</taxon>
        <taxon>Spermatophyta</taxon>
        <taxon>Magnoliopsida</taxon>
        <taxon>eudicotyledons</taxon>
        <taxon>Gunneridae</taxon>
        <taxon>Pentapetalae</taxon>
        <taxon>rosids</taxon>
        <taxon>fabids</taxon>
        <taxon>Malpighiales</taxon>
        <taxon>Rhizophoraceae</taxon>
        <taxon>Rhizophora</taxon>
    </lineage>
</organism>
<reference evidence="1" key="1">
    <citation type="submission" date="2018-02" db="EMBL/GenBank/DDBJ databases">
        <title>Rhizophora mucronata_Transcriptome.</title>
        <authorList>
            <person name="Meera S.P."/>
            <person name="Sreeshan A."/>
            <person name="Augustine A."/>
        </authorList>
    </citation>
    <scope>NUCLEOTIDE SEQUENCE</scope>
    <source>
        <tissue evidence="1">Leaf</tissue>
    </source>
</reference>